<feature type="transmembrane region" description="Helical" evidence="1">
    <location>
        <begin position="40"/>
        <end position="57"/>
    </location>
</feature>
<accession>C5BU94</accession>
<dbReference type="RefSeq" id="WP_015819166.1">
    <property type="nucleotide sequence ID" value="NC_012997.1"/>
</dbReference>
<keyword evidence="1" id="KW-1133">Transmembrane helix</keyword>
<reference evidence="2 3" key="1">
    <citation type="journal article" date="2009" name="PLoS ONE">
        <title>The complete genome of Teredinibacter turnerae T7901: an intracellular endosymbiont of marine wood-boring bivalves (shipworms).</title>
        <authorList>
            <person name="Yang J.C."/>
            <person name="Madupu R."/>
            <person name="Durkin A.S."/>
            <person name="Ekborg N.A."/>
            <person name="Pedamallu C.S."/>
            <person name="Hostetler J.B."/>
            <person name="Radune D."/>
            <person name="Toms B.S."/>
            <person name="Henrissat B."/>
            <person name="Coutinho P.M."/>
            <person name="Schwarz S."/>
            <person name="Field L."/>
            <person name="Trindade-Silva A.E."/>
            <person name="Soares C.A.G."/>
            <person name="Elshahawi S."/>
            <person name="Hanora A."/>
            <person name="Schmidt E.W."/>
            <person name="Haygood M.G."/>
            <person name="Posfai J."/>
            <person name="Benner J."/>
            <person name="Madinger C."/>
            <person name="Nove J."/>
            <person name="Anton B."/>
            <person name="Chaudhary K."/>
            <person name="Foster J."/>
            <person name="Holman A."/>
            <person name="Kumar S."/>
            <person name="Lessard P.A."/>
            <person name="Luyten Y.A."/>
            <person name="Slatko B."/>
            <person name="Wood N."/>
            <person name="Wu B."/>
            <person name="Teplitski M."/>
            <person name="Mougous J.D."/>
            <person name="Ward N."/>
            <person name="Eisen J.A."/>
            <person name="Badger J.H."/>
            <person name="Distel D.L."/>
        </authorList>
    </citation>
    <scope>NUCLEOTIDE SEQUENCE [LARGE SCALE GENOMIC DNA]</scope>
    <source>
        <strain evidence="3">ATCC 39867 / T7901</strain>
    </source>
</reference>
<evidence type="ECO:0000313" key="2">
    <source>
        <dbReference type="EMBL" id="ACR13053.1"/>
    </source>
</evidence>
<name>C5BU94_TERTT</name>
<dbReference type="HOGENOM" id="CLU_133854_0_0_6"/>
<dbReference type="KEGG" id="ttu:TERTU_1760"/>
<evidence type="ECO:0000256" key="1">
    <source>
        <dbReference type="SAM" id="Phobius"/>
    </source>
</evidence>
<gene>
    <name evidence="2" type="ordered locus">TERTU_1760</name>
</gene>
<dbReference type="AlphaFoldDB" id="C5BU94"/>
<protein>
    <submittedName>
        <fullName evidence="2">Uncharacterized protein</fullName>
    </submittedName>
</protein>
<dbReference type="Proteomes" id="UP000009080">
    <property type="component" value="Chromosome"/>
</dbReference>
<dbReference type="eggNOG" id="ENOG5033NXM">
    <property type="taxonomic scope" value="Bacteria"/>
</dbReference>
<organism evidence="2 3">
    <name type="scientific">Teredinibacter turnerae (strain ATCC 39867 / T7901)</name>
    <dbReference type="NCBI Taxonomy" id="377629"/>
    <lineage>
        <taxon>Bacteria</taxon>
        <taxon>Pseudomonadati</taxon>
        <taxon>Pseudomonadota</taxon>
        <taxon>Gammaproteobacteria</taxon>
        <taxon>Cellvibrionales</taxon>
        <taxon>Cellvibrionaceae</taxon>
        <taxon>Teredinibacter</taxon>
    </lineage>
</organism>
<keyword evidence="1" id="KW-0812">Transmembrane</keyword>
<keyword evidence="1" id="KW-0472">Membrane</keyword>
<dbReference type="EMBL" id="CP001614">
    <property type="protein sequence ID" value="ACR13053.1"/>
    <property type="molecule type" value="Genomic_DNA"/>
</dbReference>
<keyword evidence="3" id="KW-1185">Reference proteome</keyword>
<sequence>MHNNQHQVQPLRGLDLHFGALRLHYGPCAGRYELQAMKNLILLLIFIPAFCFATGTLKEVFLSHVLADKLGFSVNVKPEGSAVVIKLKGPTNSPSGCPASRSGVFLLGKNGEELLVYITELEKANSTPKAVGYYTSSEHTMGVFIDYICTGTKAFQSIRYSVQSINAWGS</sequence>
<proteinExistence type="predicted"/>
<evidence type="ECO:0000313" key="3">
    <source>
        <dbReference type="Proteomes" id="UP000009080"/>
    </source>
</evidence>